<dbReference type="Proteomes" id="UP001642464">
    <property type="component" value="Unassembled WGS sequence"/>
</dbReference>
<keyword evidence="2" id="KW-1185">Reference proteome</keyword>
<protein>
    <submittedName>
        <fullName evidence="1">Uncharacterized protein</fullName>
    </submittedName>
</protein>
<name>A0ABP0IRM0_9DINO</name>
<organism evidence="1 2">
    <name type="scientific">Durusdinium trenchii</name>
    <dbReference type="NCBI Taxonomy" id="1381693"/>
    <lineage>
        <taxon>Eukaryota</taxon>
        <taxon>Sar</taxon>
        <taxon>Alveolata</taxon>
        <taxon>Dinophyceae</taxon>
        <taxon>Suessiales</taxon>
        <taxon>Symbiodiniaceae</taxon>
        <taxon>Durusdinium</taxon>
    </lineage>
</organism>
<proteinExistence type="predicted"/>
<evidence type="ECO:0000313" key="1">
    <source>
        <dbReference type="EMBL" id="CAK9005240.1"/>
    </source>
</evidence>
<reference evidence="1 2" key="1">
    <citation type="submission" date="2024-02" db="EMBL/GenBank/DDBJ databases">
        <authorList>
            <person name="Chen Y."/>
            <person name="Shah S."/>
            <person name="Dougan E. K."/>
            <person name="Thang M."/>
            <person name="Chan C."/>
        </authorList>
    </citation>
    <scope>NUCLEOTIDE SEQUENCE [LARGE SCALE GENOMIC DNA]</scope>
</reference>
<sequence>MRSMRAWSWVNKTPASCCVSRRLRTCGPLVLRSWRTAPPPVGQRHIGTSWLVTRVAEVSRDEVSVADVLAFLQFEIHGTLANTPAEAAERIELMVQADLDPDDRIRLEDAEEMLHELGVDQDRLMDFLVKDGKDE</sequence>
<accession>A0ABP0IRM0</accession>
<comment type="caution">
    <text evidence="1">The sequence shown here is derived from an EMBL/GenBank/DDBJ whole genome shotgun (WGS) entry which is preliminary data.</text>
</comment>
<evidence type="ECO:0000313" key="2">
    <source>
        <dbReference type="Proteomes" id="UP001642464"/>
    </source>
</evidence>
<dbReference type="EMBL" id="CAXAMM010004891">
    <property type="protein sequence ID" value="CAK9005240.1"/>
    <property type="molecule type" value="Genomic_DNA"/>
</dbReference>
<gene>
    <name evidence="1" type="ORF">SCF082_LOCUS8512</name>
</gene>